<reference evidence="4 5" key="1">
    <citation type="journal article" date="2008" name="Nature">
        <title>Genome analysis of the platypus reveals unique signatures of evolution.</title>
        <authorList>
            <person name="Warren W.C."/>
            <person name="Hillier L.W."/>
            <person name="Marshall Graves J.A."/>
            <person name="Birney E."/>
            <person name="Ponting C.P."/>
            <person name="Grutzner F."/>
            <person name="Belov K."/>
            <person name="Miller W."/>
            <person name="Clarke L."/>
            <person name="Chinwalla A.T."/>
            <person name="Yang S.P."/>
            <person name="Heger A."/>
            <person name="Locke D.P."/>
            <person name="Miethke P."/>
            <person name="Waters P.D."/>
            <person name="Veyrunes F."/>
            <person name="Fulton L."/>
            <person name="Fulton B."/>
            <person name="Graves T."/>
            <person name="Wallis J."/>
            <person name="Puente X.S."/>
            <person name="Lopez-Otin C."/>
            <person name="Ordonez G.R."/>
            <person name="Eichler E.E."/>
            <person name="Chen L."/>
            <person name="Cheng Z."/>
            <person name="Deakin J.E."/>
            <person name="Alsop A."/>
            <person name="Thompson K."/>
            <person name="Kirby P."/>
            <person name="Papenfuss A.T."/>
            <person name="Wakefield M.J."/>
            <person name="Olender T."/>
            <person name="Lancet D."/>
            <person name="Huttley G.A."/>
            <person name="Smit A.F."/>
            <person name="Pask A."/>
            <person name="Temple-Smith P."/>
            <person name="Batzer M.A."/>
            <person name="Walker J.A."/>
            <person name="Konkel M.K."/>
            <person name="Harris R.S."/>
            <person name="Whittington C.M."/>
            <person name="Wong E.S."/>
            <person name="Gemmell N.J."/>
            <person name="Buschiazzo E."/>
            <person name="Vargas Jentzsch I.M."/>
            <person name="Merkel A."/>
            <person name="Schmitz J."/>
            <person name="Zemann A."/>
            <person name="Churakov G."/>
            <person name="Kriegs J.O."/>
            <person name="Brosius J."/>
            <person name="Murchison E.P."/>
            <person name="Sachidanandam R."/>
            <person name="Smith C."/>
            <person name="Hannon G.J."/>
            <person name="Tsend-Ayush E."/>
            <person name="McMillan D."/>
            <person name="Attenborough R."/>
            <person name="Rens W."/>
            <person name="Ferguson-Smith M."/>
            <person name="Lefevre C.M."/>
            <person name="Sharp J.A."/>
            <person name="Nicholas K.R."/>
            <person name="Ray D.A."/>
            <person name="Kube M."/>
            <person name="Reinhardt R."/>
            <person name="Pringle T.H."/>
            <person name="Taylor J."/>
            <person name="Jones R.C."/>
            <person name="Nixon B."/>
            <person name="Dacheux J.L."/>
            <person name="Niwa H."/>
            <person name="Sekita Y."/>
            <person name="Huang X."/>
            <person name="Stark A."/>
            <person name="Kheradpour P."/>
            <person name="Kellis M."/>
            <person name="Flicek P."/>
            <person name="Chen Y."/>
            <person name="Webber C."/>
            <person name="Hardison R."/>
            <person name="Nelson J."/>
            <person name="Hallsworth-Pepin K."/>
            <person name="Delehaunty K."/>
            <person name="Markovic C."/>
            <person name="Minx P."/>
            <person name="Feng Y."/>
            <person name="Kremitzki C."/>
            <person name="Mitreva M."/>
            <person name="Glasscock J."/>
            <person name="Wylie T."/>
            <person name="Wohldmann P."/>
            <person name="Thiru P."/>
            <person name="Nhan M.N."/>
            <person name="Pohl C.S."/>
            <person name="Smith S.M."/>
            <person name="Hou S."/>
            <person name="Nefedov M."/>
            <person name="de Jong P.J."/>
            <person name="Renfree M.B."/>
            <person name="Mardis E.R."/>
            <person name="Wilson R.K."/>
        </authorList>
    </citation>
    <scope>NUCLEOTIDE SEQUENCE [LARGE SCALE GENOMIC DNA]</scope>
    <source>
        <strain evidence="4 5">Glennie</strain>
    </source>
</reference>
<dbReference type="GO" id="GO:0034237">
    <property type="term" value="F:protein kinase A regulatory subunit binding"/>
    <property type="evidence" value="ECO:0000318"/>
    <property type="project" value="GO_Central"/>
</dbReference>
<dbReference type="InterPro" id="IPR029384">
    <property type="entry name" value="Speriolin_C"/>
</dbReference>
<dbReference type="GO" id="GO:0120212">
    <property type="term" value="C:sperm head-tail coupling apparatus"/>
    <property type="evidence" value="ECO:0000318"/>
    <property type="project" value="GO_Central"/>
</dbReference>
<evidence type="ECO:0000259" key="3">
    <source>
        <dbReference type="Pfam" id="PF15059"/>
    </source>
</evidence>
<evidence type="ECO:0000313" key="4">
    <source>
        <dbReference type="Ensembl" id="ENSOANP00000001247.3"/>
    </source>
</evidence>
<dbReference type="FunCoup" id="F6QH73">
    <property type="interactions" value="6"/>
</dbReference>
<dbReference type="Pfam" id="PF15058">
    <property type="entry name" value="Speriolin_N"/>
    <property type="match status" value="1"/>
</dbReference>
<dbReference type="PANTHER" id="PTHR22192">
    <property type="entry name" value="SPERIOLIN"/>
    <property type="match status" value="1"/>
</dbReference>
<evidence type="ECO:0000259" key="2">
    <source>
        <dbReference type="Pfam" id="PF15058"/>
    </source>
</evidence>
<dbReference type="PANTHER" id="PTHR22192:SF1">
    <property type="entry name" value="SPERIOLIN-LIKE PROTEIN"/>
    <property type="match status" value="1"/>
</dbReference>
<dbReference type="OMA" id="EHREMPK"/>
<feature type="region of interest" description="Disordered" evidence="1">
    <location>
        <begin position="257"/>
        <end position="283"/>
    </location>
</feature>
<reference evidence="4" key="3">
    <citation type="submission" date="2025-09" db="UniProtKB">
        <authorList>
            <consortium name="Ensembl"/>
        </authorList>
    </citation>
    <scope>IDENTIFICATION</scope>
    <source>
        <strain evidence="4">Glennie</strain>
    </source>
</reference>
<dbReference type="OrthoDB" id="6114770at2759"/>
<feature type="compositionally biased region" description="Basic and acidic residues" evidence="1">
    <location>
        <begin position="52"/>
        <end position="65"/>
    </location>
</feature>
<protein>
    <submittedName>
        <fullName evidence="4">Spermatosis and centriole associated 1 like</fullName>
    </submittedName>
</protein>
<feature type="compositionally biased region" description="Low complexity" evidence="1">
    <location>
        <begin position="87"/>
        <end position="101"/>
    </location>
</feature>
<feature type="compositionally biased region" description="Basic and acidic residues" evidence="1">
    <location>
        <begin position="7"/>
        <end position="22"/>
    </location>
</feature>
<feature type="compositionally biased region" description="Basic and acidic residues" evidence="1">
    <location>
        <begin position="257"/>
        <end position="266"/>
    </location>
</feature>
<dbReference type="HOGENOM" id="CLU_045264_0_0_1"/>
<dbReference type="CTD" id="84221"/>
<dbReference type="GO" id="GO:0005813">
    <property type="term" value="C:centrosome"/>
    <property type="evidence" value="ECO:0000318"/>
    <property type="project" value="GO_Central"/>
</dbReference>
<feature type="domain" description="Speriolin N-terminal" evidence="2">
    <location>
        <begin position="23"/>
        <end position="138"/>
    </location>
</feature>
<organism evidence="4 5">
    <name type="scientific">Ornithorhynchus anatinus</name>
    <name type="common">Duckbill platypus</name>
    <dbReference type="NCBI Taxonomy" id="9258"/>
    <lineage>
        <taxon>Eukaryota</taxon>
        <taxon>Metazoa</taxon>
        <taxon>Chordata</taxon>
        <taxon>Craniata</taxon>
        <taxon>Vertebrata</taxon>
        <taxon>Euteleostomi</taxon>
        <taxon>Mammalia</taxon>
        <taxon>Monotremata</taxon>
        <taxon>Ornithorhynchidae</taxon>
        <taxon>Ornithorhynchus</taxon>
    </lineage>
</organism>
<dbReference type="AlphaFoldDB" id="F6QH73"/>
<dbReference type="GO" id="GO:0007283">
    <property type="term" value="P:spermatogenesis"/>
    <property type="evidence" value="ECO:0000318"/>
    <property type="project" value="GO_Central"/>
</dbReference>
<proteinExistence type="predicted"/>
<dbReference type="Ensembl" id="ENSOANT00000001248.4">
    <property type="protein sequence ID" value="ENSOANP00000001247.3"/>
    <property type="gene ID" value="ENSOANG00000000806.4"/>
</dbReference>
<dbReference type="Proteomes" id="UP000002279">
    <property type="component" value="Chromosome 7"/>
</dbReference>
<feature type="region of interest" description="Disordered" evidence="1">
    <location>
        <begin position="1"/>
        <end position="22"/>
    </location>
</feature>
<evidence type="ECO:0000313" key="5">
    <source>
        <dbReference type="Proteomes" id="UP000002279"/>
    </source>
</evidence>
<dbReference type="InterPro" id="IPR026715">
    <property type="entry name" value="SPATC1"/>
</dbReference>
<reference evidence="4" key="2">
    <citation type="submission" date="2025-08" db="UniProtKB">
        <authorList>
            <consortium name="Ensembl"/>
        </authorList>
    </citation>
    <scope>IDENTIFICATION</scope>
    <source>
        <strain evidence="4">Glennie</strain>
    </source>
</reference>
<dbReference type="GeneTree" id="ENSGT00520000055666"/>
<feature type="region of interest" description="Disordered" evidence="1">
    <location>
        <begin position="50"/>
        <end position="101"/>
    </location>
</feature>
<dbReference type="GeneID" id="100088898"/>
<accession>F6QH73</accession>
<dbReference type="Pfam" id="PF15059">
    <property type="entry name" value="Speriolin_C"/>
    <property type="match status" value="1"/>
</dbReference>
<gene>
    <name evidence="4" type="primary">SPATC1L</name>
</gene>
<dbReference type="Bgee" id="ENSOANG00000000806">
    <property type="expression patterns" value="Expressed in testis and 3 other cell types or tissues"/>
</dbReference>
<evidence type="ECO:0000256" key="1">
    <source>
        <dbReference type="SAM" id="MobiDB-lite"/>
    </source>
</evidence>
<dbReference type="RefSeq" id="XP_007655036.1">
    <property type="nucleotide sequence ID" value="XM_007656846.3"/>
</dbReference>
<dbReference type="InterPro" id="IPR029385">
    <property type="entry name" value="Speriolin_N"/>
</dbReference>
<dbReference type="eggNOG" id="ENOG502RRP2">
    <property type="taxonomic scope" value="Eukaryota"/>
</dbReference>
<name>F6QH73_ORNAN</name>
<feature type="domain" description="Speriolin C-terminal" evidence="3">
    <location>
        <begin position="332"/>
        <end position="477"/>
    </location>
</feature>
<dbReference type="InParanoid" id="F6QH73"/>
<sequence>MGWFRLRKTEDGRGMAEDDDRRRKLMDENANLKKRVKSLEENLMLKQILSESYRENRQRSRELKSPRVSAFPEAYSPGDRVQERGGPSSTPEPSTPFQTSSLEDLLFTQIDISGKEDDPPGCTTPARAALKEFFRPPELELSGMTERKLTQHLSTVPGPPKEKLLPKPKEIIEHKKVCFSESVLVAEDEMRKSYYLNAQHGKVLKMPEIPGSLQRSILDEFPSSSVNTPVEKDASSGCPSAEARNIFKGYLSVPDSFEPRSPERKLSQPLLNSSEDPRAEKPLAEHREMPKLKKVCFSENPLSRGRMKKPQNYYINSIDVQWLSGTEKDRRVVGEIAFQLDRRILAYVFPGVSGLYGFTVSNIPEKIKQISINPLDGSMDEKKRQELTRRFLALTARLEKFGYKRDVHPGFCEFLINTFGVLKDRSNLRSDPLHNNPGALRKMVIDVVPPKFLKDTLMLLSCLCELSKDDSKPLFSW</sequence>
<dbReference type="KEGG" id="oaa:100088898"/>
<keyword evidence="5" id="KW-1185">Reference proteome</keyword>